<dbReference type="GO" id="GO:1902977">
    <property type="term" value="P:mitotic DNA replication preinitiation complex assembly"/>
    <property type="evidence" value="ECO:0007669"/>
    <property type="project" value="TreeGrafter"/>
</dbReference>
<dbReference type="GO" id="GO:0006270">
    <property type="term" value="P:DNA replication initiation"/>
    <property type="evidence" value="ECO:0007669"/>
    <property type="project" value="InterPro"/>
</dbReference>
<dbReference type="PANTHER" id="PTHR10507">
    <property type="entry name" value="CDC45-RELATED PROTEIN"/>
    <property type="match status" value="1"/>
</dbReference>
<evidence type="ECO:0000256" key="3">
    <source>
        <dbReference type="ARBA" id="ARBA00022705"/>
    </source>
</evidence>
<name>A0A6G1SBT8_9ACAR</name>
<dbReference type="GO" id="GO:0003697">
    <property type="term" value="F:single-stranded DNA binding"/>
    <property type="evidence" value="ECO:0007669"/>
    <property type="project" value="TreeGrafter"/>
</dbReference>
<dbReference type="PANTHER" id="PTHR10507:SF0">
    <property type="entry name" value="CELL DIVISION CONTROL PROTEIN 45 HOMOLOG"/>
    <property type="match status" value="1"/>
</dbReference>
<keyword evidence="4" id="KW-0539">Nucleus</keyword>
<comment type="subcellular location">
    <subcellularLocation>
        <location evidence="1">Nucleus</location>
    </subcellularLocation>
</comment>
<comment type="similarity">
    <text evidence="2">Belongs to the CDC45 family.</text>
</comment>
<reference evidence="6" key="1">
    <citation type="submission" date="2018-10" db="EMBL/GenBank/DDBJ databases">
        <title>Transcriptome assembly of Aceria tosichella (Wheat curl mite) Type 2.</title>
        <authorList>
            <person name="Scully E.D."/>
            <person name="Geib S.M."/>
            <person name="Palmer N.A."/>
            <person name="Gupta A.K."/>
            <person name="Sarath G."/>
            <person name="Tatineni S."/>
        </authorList>
    </citation>
    <scope>NUCLEOTIDE SEQUENCE</scope>
    <source>
        <strain evidence="6">LincolnNE</strain>
    </source>
</reference>
<keyword evidence="3" id="KW-0235">DNA replication</keyword>
<keyword evidence="5" id="KW-0131">Cell cycle</keyword>
<accession>A0A6G1SBT8</accession>
<proteinExistence type="inferred from homology"/>
<dbReference type="GO" id="GO:0003682">
    <property type="term" value="F:chromatin binding"/>
    <property type="evidence" value="ECO:0007669"/>
    <property type="project" value="TreeGrafter"/>
</dbReference>
<dbReference type="EMBL" id="GGYP01003184">
    <property type="protein sequence ID" value="MDE47955.1"/>
    <property type="molecule type" value="Transcribed_RNA"/>
</dbReference>
<protein>
    <submittedName>
        <fullName evidence="6">Cell division control protein 45</fullName>
    </submittedName>
</protein>
<dbReference type="AlphaFoldDB" id="A0A6G1SBT8"/>
<evidence type="ECO:0000256" key="4">
    <source>
        <dbReference type="ARBA" id="ARBA00023242"/>
    </source>
</evidence>
<gene>
    <name evidence="6" type="primary">CDC45</name>
    <name evidence="6" type="ORF">g.6330</name>
</gene>
<dbReference type="GO" id="GO:0031261">
    <property type="term" value="C:DNA replication preinitiation complex"/>
    <property type="evidence" value="ECO:0007669"/>
    <property type="project" value="TreeGrafter"/>
</dbReference>
<dbReference type="InterPro" id="IPR003874">
    <property type="entry name" value="CDC45"/>
</dbReference>
<dbReference type="InterPro" id="IPR038763">
    <property type="entry name" value="DHH_sf"/>
</dbReference>
<sequence>MIIKDIRREFFDVLKGRILIMCTLDVDAICACKILQFLLESHNLQYSVAPVASIDNLWRSFEEYRNSVDTIIFINFGNLINIPKLLKPAENLTFYVIDSHRPINVYNYYKNTQVKVYVNKHEESLNIPAEKKIFLKKDHTDGQADHNEDDDEAELELLSADAKDLSLDQLKKRRELREWILKKQKLLFDYEEFHFYNRSVAMIMYDLANFLSKNNNYLLWLGIVGVTYQLKSDKIDARMFEYEAEKIIRHKSRNQVSNNHARGNTWRIEWEVDLQLELYRRWTVFDSLCHSPLTMCKFKLWNDKGISDLHEFMVTCGLKTSATKQQYAAMDIEFRKGLATCVSDVCLGELRYKYNLENLVTRAFVVDAGFKKCFCANDFVLGVRALLECHDPNTKMTEKFVRAVQSLSYDDVEFSSLSEGFLKAQLQLKSMFAQVKYLLTNLKVQDSGAFLHVDLTDQGTASRDFARGESLMAFARFLLAAYVESKTTRLARRAVRLPLVLFSPDYHNDDEIIIVGIPPVAQQLKKNFFAKAFEQAAATIECEIKTDLSETNLVRTGVHNKVPMFEQLKALLEG</sequence>
<evidence type="ECO:0000256" key="2">
    <source>
        <dbReference type="ARBA" id="ARBA00010727"/>
    </source>
</evidence>
<keyword evidence="6" id="KW-0132">Cell division</keyword>
<evidence type="ECO:0000256" key="5">
    <source>
        <dbReference type="ARBA" id="ARBA00023306"/>
    </source>
</evidence>
<dbReference type="GO" id="GO:0003688">
    <property type="term" value="F:DNA replication origin binding"/>
    <property type="evidence" value="ECO:0007669"/>
    <property type="project" value="TreeGrafter"/>
</dbReference>
<dbReference type="SUPFAM" id="SSF64182">
    <property type="entry name" value="DHH phosphoesterases"/>
    <property type="match status" value="1"/>
</dbReference>
<dbReference type="Pfam" id="PF02724">
    <property type="entry name" value="CDC45"/>
    <property type="match status" value="2"/>
</dbReference>
<organism evidence="6">
    <name type="scientific">Aceria tosichella</name>
    <name type="common">wheat curl mite</name>
    <dbReference type="NCBI Taxonomy" id="561515"/>
    <lineage>
        <taxon>Eukaryota</taxon>
        <taxon>Metazoa</taxon>
        <taxon>Ecdysozoa</taxon>
        <taxon>Arthropoda</taxon>
        <taxon>Chelicerata</taxon>
        <taxon>Arachnida</taxon>
        <taxon>Acari</taxon>
        <taxon>Acariformes</taxon>
        <taxon>Trombidiformes</taxon>
        <taxon>Prostigmata</taxon>
        <taxon>Eupodina</taxon>
        <taxon>Eriophyoidea</taxon>
        <taxon>Eriophyidae</taxon>
        <taxon>Eriophyinae</taxon>
        <taxon>Aceriini</taxon>
        <taxon>Aceria</taxon>
    </lineage>
</organism>
<dbReference type="GO" id="GO:0051301">
    <property type="term" value="P:cell division"/>
    <property type="evidence" value="ECO:0007669"/>
    <property type="project" value="UniProtKB-KW"/>
</dbReference>
<dbReference type="GO" id="GO:0000727">
    <property type="term" value="P:double-strand break repair via break-induced replication"/>
    <property type="evidence" value="ECO:0007669"/>
    <property type="project" value="TreeGrafter"/>
</dbReference>
<evidence type="ECO:0000256" key="1">
    <source>
        <dbReference type="ARBA" id="ARBA00004123"/>
    </source>
</evidence>
<evidence type="ECO:0000313" key="6">
    <source>
        <dbReference type="EMBL" id="MDE47955.1"/>
    </source>
</evidence>